<gene>
    <name evidence="2" type="ORF">L249_3031</name>
</gene>
<evidence type="ECO:0000313" key="3">
    <source>
        <dbReference type="Proteomes" id="UP000253664"/>
    </source>
</evidence>
<reference evidence="2 3" key="1">
    <citation type="journal article" date="2015" name="BMC Genomics">
        <title>Insights from the genome of Ophiocordyceps polyrhachis-furcata to pathogenicity and host specificity in insect fungi.</title>
        <authorList>
            <person name="Wichadakul D."/>
            <person name="Kobmoo N."/>
            <person name="Ingsriswang S."/>
            <person name="Tangphatsornruang S."/>
            <person name="Chantasingh D."/>
            <person name="Luangsa-ard J.J."/>
            <person name="Eurwilaichitr L."/>
        </authorList>
    </citation>
    <scope>NUCLEOTIDE SEQUENCE [LARGE SCALE GENOMIC DNA]</scope>
    <source>
        <strain evidence="2 3">BCC 54312</strain>
    </source>
</reference>
<keyword evidence="3" id="KW-1185">Reference proteome</keyword>
<feature type="region of interest" description="Disordered" evidence="1">
    <location>
        <begin position="1"/>
        <end position="36"/>
    </location>
</feature>
<evidence type="ECO:0000256" key="1">
    <source>
        <dbReference type="SAM" id="MobiDB-lite"/>
    </source>
</evidence>
<comment type="caution">
    <text evidence="2">The sequence shown here is derived from an EMBL/GenBank/DDBJ whole genome shotgun (WGS) entry which is preliminary data.</text>
</comment>
<protein>
    <submittedName>
        <fullName evidence="2">Uncharacterized protein</fullName>
    </submittedName>
</protein>
<dbReference type="EMBL" id="LKCN02000001">
    <property type="protein sequence ID" value="RCI16845.1"/>
    <property type="molecule type" value="Genomic_DNA"/>
</dbReference>
<feature type="compositionally biased region" description="Basic and acidic residues" evidence="1">
    <location>
        <begin position="15"/>
        <end position="34"/>
    </location>
</feature>
<name>A0A367LQV9_9HYPO</name>
<evidence type="ECO:0000313" key="2">
    <source>
        <dbReference type="EMBL" id="RCI16845.1"/>
    </source>
</evidence>
<dbReference type="Proteomes" id="UP000253664">
    <property type="component" value="Unassembled WGS sequence"/>
</dbReference>
<dbReference type="AlphaFoldDB" id="A0A367LQV9"/>
<organism evidence="2 3">
    <name type="scientific">Ophiocordyceps polyrhachis-furcata BCC 54312</name>
    <dbReference type="NCBI Taxonomy" id="1330021"/>
    <lineage>
        <taxon>Eukaryota</taxon>
        <taxon>Fungi</taxon>
        <taxon>Dikarya</taxon>
        <taxon>Ascomycota</taxon>
        <taxon>Pezizomycotina</taxon>
        <taxon>Sordariomycetes</taxon>
        <taxon>Hypocreomycetidae</taxon>
        <taxon>Hypocreales</taxon>
        <taxon>Ophiocordycipitaceae</taxon>
        <taxon>Ophiocordyceps</taxon>
    </lineage>
</organism>
<proteinExistence type="predicted"/>
<sequence length="143" mass="15648">MPSPITAADIILPTDETHEIGHDAKSENRRESPKSARQLDCMLEEEARSSPCFLSRHALTEPLCLDPTAIKSINILERGQSMTANNAYDRTSAGVPPPTAYNDNYMMCTYAGVPDVTSLGLWLSCNIKGRPTLQSHSAYSAHL</sequence>
<accession>A0A367LQV9</accession>